<dbReference type="OrthoDB" id="655030at2759"/>
<dbReference type="Gene3D" id="3.30.9.10">
    <property type="entry name" value="D-Amino Acid Oxidase, subunit A, domain 2"/>
    <property type="match status" value="1"/>
</dbReference>
<proteinExistence type="predicted"/>
<feature type="domain" description="FAD-binding" evidence="4">
    <location>
        <begin position="5"/>
        <end position="355"/>
    </location>
</feature>
<dbReference type="EMBL" id="LJZO01000035">
    <property type="protein sequence ID" value="ROV92920.1"/>
    <property type="molecule type" value="Genomic_DNA"/>
</dbReference>
<keyword evidence="3" id="KW-0560">Oxidoreductase</keyword>
<protein>
    <recommendedName>
        <fullName evidence="4">FAD-binding domain-containing protein</fullName>
    </recommendedName>
</protein>
<evidence type="ECO:0000256" key="3">
    <source>
        <dbReference type="ARBA" id="ARBA00023002"/>
    </source>
</evidence>
<name>A0A423VPH4_CYTCH</name>
<evidence type="ECO:0000313" key="6">
    <source>
        <dbReference type="Proteomes" id="UP000284375"/>
    </source>
</evidence>
<keyword evidence="1" id="KW-0285">Flavoprotein</keyword>
<dbReference type="GO" id="GO:0071949">
    <property type="term" value="F:FAD binding"/>
    <property type="evidence" value="ECO:0007669"/>
    <property type="project" value="InterPro"/>
</dbReference>
<keyword evidence="2" id="KW-0274">FAD</keyword>
<dbReference type="AlphaFoldDB" id="A0A423VPH4"/>
<accession>A0A423VPH4</accession>
<dbReference type="Proteomes" id="UP000284375">
    <property type="component" value="Unassembled WGS sequence"/>
</dbReference>
<dbReference type="SUPFAM" id="SSF51905">
    <property type="entry name" value="FAD/NAD(P)-binding domain"/>
    <property type="match status" value="1"/>
</dbReference>
<evidence type="ECO:0000313" key="5">
    <source>
        <dbReference type="EMBL" id="ROV92920.1"/>
    </source>
</evidence>
<dbReference type="InterPro" id="IPR002938">
    <property type="entry name" value="FAD-bd"/>
</dbReference>
<dbReference type="Pfam" id="PF01494">
    <property type="entry name" value="FAD_binding_3"/>
    <property type="match status" value="1"/>
</dbReference>
<reference evidence="5 6" key="1">
    <citation type="submission" date="2015-09" db="EMBL/GenBank/DDBJ databases">
        <title>Host preference determinants of Valsa canker pathogens revealed by comparative genomics.</title>
        <authorList>
            <person name="Yin Z."/>
            <person name="Huang L."/>
        </authorList>
    </citation>
    <scope>NUCLEOTIDE SEQUENCE [LARGE SCALE GENOMIC DNA]</scope>
    <source>
        <strain evidence="5 6">YSFL</strain>
    </source>
</reference>
<dbReference type="PANTHER" id="PTHR46865:SF7">
    <property type="entry name" value="MONOOXYGENASE, PUTATIVE (AFU_ORTHOLOGUE AFUA_8G07040)-RELATED"/>
    <property type="match status" value="1"/>
</dbReference>
<evidence type="ECO:0000256" key="2">
    <source>
        <dbReference type="ARBA" id="ARBA00022827"/>
    </source>
</evidence>
<dbReference type="Gene3D" id="3.50.50.60">
    <property type="entry name" value="FAD/NAD(P)-binding domain"/>
    <property type="match status" value="1"/>
</dbReference>
<dbReference type="PANTHER" id="PTHR46865">
    <property type="entry name" value="OXIDOREDUCTASE-RELATED"/>
    <property type="match status" value="1"/>
</dbReference>
<evidence type="ECO:0000259" key="4">
    <source>
        <dbReference type="Pfam" id="PF01494"/>
    </source>
</evidence>
<dbReference type="InterPro" id="IPR051704">
    <property type="entry name" value="FAD_aromatic-hydroxylase"/>
</dbReference>
<gene>
    <name evidence="5" type="ORF">VSDG_06320</name>
</gene>
<sequence>MSPLKILIVGGGITGPALAFWLSKLDCDITIVERTPDLRASGQQIDLRGEGVTIMRRMGLEPAVRAKIVDEQGVQFIGPKGEVKAFLEANKTGKGKQSGTAEFEIMRGDLVRILYGVTKDTVKYIFGTSVVDLDQRGDGVHVKFSDGREDDFDLVVGADGQGSRTRRMAWGAGVEDPFRPLGVYISYFTVPKTDKDTNMFRWFLLPGCRAVMTRVDNPKTLQVYFAHNNKDCKALEEALRTRDVKEQKAAWAELLKDAGWEVPRLIDGMLNSPLADDFYFQKVGQVKMDKWSRGRVVLAGDAAHCPSPLSGKGTSLGLVGAYVLAGEISQRLNEGADKGQALDEALASYDRTLRPCVDEGQKLIWGVPDIVYPETAWGIWFLHFIVGLLVKLRIPKLLEWFPSDDNFAGDWKLPDYPKLKYQSIGGAS</sequence>
<dbReference type="GO" id="GO:0016491">
    <property type="term" value="F:oxidoreductase activity"/>
    <property type="evidence" value="ECO:0007669"/>
    <property type="project" value="UniProtKB-KW"/>
</dbReference>
<dbReference type="STRING" id="252740.A0A423VPH4"/>
<keyword evidence="6" id="KW-1185">Reference proteome</keyword>
<dbReference type="PRINTS" id="PR00420">
    <property type="entry name" value="RNGMNOXGNASE"/>
</dbReference>
<dbReference type="InterPro" id="IPR036188">
    <property type="entry name" value="FAD/NAD-bd_sf"/>
</dbReference>
<comment type="caution">
    <text evidence="5">The sequence shown here is derived from an EMBL/GenBank/DDBJ whole genome shotgun (WGS) entry which is preliminary data.</text>
</comment>
<organism evidence="5 6">
    <name type="scientific">Cytospora chrysosperma</name>
    <name type="common">Cytospora canker fungus</name>
    <name type="synonym">Sphaeria chrysosperma</name>
    <dbReference type="NCBI Taxonomy" id="252740"/>
    <lineage>
        <taxon>Eukaryota</taxon>
        <taxon>Fungi</taxon>
        <taxon>Dikarya</taxon>
        <taxon>Ascomycota</taxon>
        <taxon>Pezizomycotina</taxon>
        <taxon>Sordariomycetes</taxon>
        <taxon>Sordariomycetidae</taxon>
        <taxon>Diaporthales</taxon>
        <taxon>Cytosporaceae</taxon>
        <taxon>Cytospora</taxon>
    </lineage>
</organism>
<evidence type="ECO:0000256" key="1">
    <source>
        <dbReference type="ARBA" id="ARBA00022630"/>
    </source>
</evidence>